<sequence length="250" mass="28434">KLFSPCKKYYTLKNKKDSRAGKSDCYHRNKSRRFHNLFNYSTYLPPLGFLALRMPALRTTGCMRDACGRRALKSILPPPFLLLIAPLYATKTEVMLRGEQPAAVLILRNYLAAYFDFKAGVGHALHVKRHVLVAVVLVLLVEVGHHLFIDCVAMRTRLVSNKGKPDRLSPFLFGHLGEGTGDPFRLGVIYHALLIIECTETAPHPRGVLGELLILPRVLLRNHQHKPVYIFSFCHRLLPYPIPPKYPINY</sequence>
<evidence type="ECO:0000313" key="1">
    <source>
        <dbReference type="EMBL" id="KKS12551.1"/>
    </source>
</evidence>
<dbReference type="AlphaFoldDB" id="A0A0G0YS97"/>
<gene>
    <name evidence="1" type="ORF">UU67_C0050G0006</name>
</gene>
<organism evidence="1 2">
    <name type="scientific">Candidatus Daviesbacteria bacterium GW2011_GWB1_41_5</name>
    <dbReference type="NCBI Taxonomy" id="1618429"/>
    <lineage>
        <taxon>Bacteria</taxon>
        <taxon>Candidatus Daviesiibacteriota</taxon>
    </lineage>
</organism>
<dbReference type="EMBL" id="LCBN01000050">
    <property type="protein sequence ID" value="KKS12551.1"/>
    <property type="molecule type" value="Genomic_DNA"/>
</dbReference>
<reference evidence="1 2" key="1">
    <citation type="journal article" date="2015" name="Nature">
        <title>rRNA introns, odd ribosomes, and small enigmatic genomes across a large radiation of phyla.</title>
        <authorList>
            <person name="Brown C.T."/>
            <person name="Hug L.A."/>
            <person name="Thomas B.C."/>
            <person name="Sharon I."/>
            <person name="Castelle C.J."/>
            <person name="Singh A."/>
            <person name="Wilkins M.J."/>
            <person name="Williams K.H."/>
            <person name="Banfield J.F."/>
        </authorList>
    </citation>
    <scope>NUCLEOTIDE SEQUENCE [LARGE SCALE GENOMIC DNA]</scope>
</reference>
<comment type="caution">
    <text evidence="1">The sequence shown here is derived from an EMBL/GenBank/DDBJ whole genome shotgun (WGS) entry which is preliminary data.</text>
</comment>
<protein>
    <submittedName>
        <fullName evidence="1">Uncharacterized protein</fullName>
    </submittedName>
</protein>
<feature type="non-terminal residue" evidence="1">
    <location>
        <position position="1"/>
    </location>
</feature>
<dbReference type="Proteomes" id="UP000034753">
    <property type="component" value="Unassembled WGS sequence"/>
</dbReference>
<evidence type="ECO:0000313" key="2">
    <source>
        <dbReference type="Proteomes" id="UP000034753"/>
    </source>
</evidence>
<accession>A0A0G0YS97</accession>
<proteinExistence type="predicted"/>
<name>A0A0G0YS97_9BACT</name>